<dbReference type="AlphaFoldDB" id="A0A381TTX2"/>
<feature type="non-terminal residue" evidence="1">
    <location>
        <position position="220"/>
    </location>
</feature>
<protein>
    <submittedName>
        <fullName evidence="1">Uncharacterized protein</fullName>
    </submittedName>
</protein>
<reference evidence="1" key="1">
    <citation type="submission" date="2018-05" db="EMBL/GenBank/DDBJ databases">
        <authorList>
            <person name="Lanie J.A."/>
            <person name="Ng W.-L."/>
            <person name="Kazmierczak K.M."/>
            <person name="Andrzejewski T.M."/>
            <person name="Davidsen T.M."/>
            <person name="Wayne K.J."/>
            <person name="Tettelin H."/>
            <person name="Glass J.I."/>
            <person name="Rusch D."/>
            <person name="Podicherti R."/>
            <person name="Tsui H.-C.T."/>
            <person name="Winkler M.E."/>
        </authorList>
    </citation>
    <scope>NUCLEOTIDE SEQUENCE</scope>
</reference>
<organism evidence="1">
    <name type="scientific">marine metagenome</name>
    <dbReference type="NCBI Taxonomy" id="408172"/>
    <lineage>
        <taxon>unclassified sequences</taxon>
        <taxon>metagenomes</taxon>
        <taxon>ecological metagenomes</taxon>
    </lineage>
</organism>
<name>A0A381TTX2_9ZZZZ</name>
<gene>
    <name evidence="1" type="ORF">METZ01_LOCUS72138</name>
</gene>
<evidence type="ECO:0000313" key="1">
    <source>
        <dbReference type="EMBL" id="SVA19284.1"/>
    </source>
</evidence>
<proteinExistence type="predicted"/>
<sequence length="220" mass="23476">VGTLASVLEDAGLATVALSSVRGQVVTTRPPRALHCDFPLGRPLGRPRDPVIQRRVLDAAFALLDEPTGPVLVDFPEVIADEADAPLSCAIPPADRGDVHPAEAEARGLLPAWRRSHERFGRTTVGKVVDADGVPAAVGLFARIAAGEGWKDVGMPGDPTKVANDIRNFYEEAALSLTDALPGARQAESWYVSHTRAGDAVQRARLAMKDAGAGFYFWNY</sequence>
<dbReference type="EMBL" id="UINC01005130">
    <property type="protein sequence ID" value="SVA19284.1"/>
    <property type="molecule type" value="Genomic_DNA"/>
</dbReference>
<feature type="non-terminal residue" evidence="1">
    <location>
        <position position="1"/>
    </location>
</feature>
<accession>A0A381TTX2</accession>